<name>A0AAV5LW77_9ROSI</name>
<dbReference type="Proteomes" id="UP001054252">
    <property type="component" value="Unassembled WGS sequence"/>
</dbReference>
<dbReference type="AlphaFoldDB" id="A0AAV5LW77"/>
<evidence type="ECO:0000313" key="2">
    <source>
        <dbReference type="EMBL" id="GKV40747.1"/>
    </source>
</evidence>
<reference evidence="2 3" key="1">
    <citation type="journal article" date="2021" name="Commun. Biol.">
        <title>The genome of Shorea leprosula (Dipterocarpaceae) highlights the ecological relevance of drought in aseasonal tropical rainforests.</title>
        <authorList>
            <person name="Ng K.K.S."/>
            <person name="Kobayashi M.J."/>
            <person name="Fawcett J.A."/>
            <person name="Hatakeyama M."/>
            <person name="Paape T."/>
            <person name="Ng C.H."/>
            <person name="Ang C.C."/>
            <person name="Tnah L.H."/>
            <person name="Lee C.T."/>
            <person name="Nishiyama T."/>
            <person name="Sese J."/>
            <person name="O'Brien M.J."/>
            <person name="Copetti D."/>
            <person name="Mohd Noor M.I."/>
            <person name="Ong R.C."/>
            <person name="Putra M."/>
            <person name="Sireger I.Z."/>
            <person name="Indrioko S."/>
            <person name="Kosugi Y."/>
            <person name="Izuno A."/>
            <person name="Isagi Y."/>
            <person name="Lee S.L."/>
            <person name="Shimizu K.K."/>
        </authorList>
    </citation>
    <scope>NUCLEOTIDE SEQUENCE [LARGE SCALE GENOMIC DNA]</scope>
    <source>
        <strain evidence="2">214</strain>
    </source>
</reference>
<keyword evidence="3" id="KW-1185">Reference proteome</keyword>
<dbReference type="EMBL" id="BPVZ01000144">
    <property type="protein sequence ID" value="GKV40747.1"/>
    <property type="molecule type" value="Genomic_DNA"/>
</dbReference>
<comment type="caution">
    <text evidence="2">The sequence shown here is derived from an EMBL/GenBank/DDBJ whole genome shotgun (WGS) entry which is preliminary data.</text>
</comment>
<sequence>MAVQKHSILAATVVLLLAIKMASSQPAPGKSNPESLTYLSSLTLTFNLPLPSAPFSGPRTSPFRHSLPPLHQRLDNRLQVSILKLASSSPCFQKALSLDYSEKNPTRSTPGSICGRKALQKKMATGEKKGGKTRRKVGMVNESLSVARQIRALVAHKCVKILAGVLRVENVVEIAKSQPLFFDTLCPLRLPSAMVPPPRLPSAMVPPPPPSLWITTSKILAKLGGFHFPEIWFSSSSWSLTFNLKGF</sequence>
<evidence type="ECO:0000313" key="3">
    <source>
        <dbReference type="Proteomes" id="UP001054252"/>
    </source>
</evidence>
<evidence type="ECO:0000256" key="1">
    <source>
        <dbReference type="SAM" id="SignalP"/>
    </source>
</evidence>
<proteinExistence type="predicted"/>
<gene>
    <name evidence="2" type="ORF">SLEP1_g48351</name>
</gene>
<feature type="signal peptide" evidence="1">
    <location>
        <begin position="1"/>
        <end position="24"/>
    </location>
</feature>
<organism evidence="2 3">
    <name type="scientific">Rubroshorea leprosula</name>
    <dbReference type="NCBI Taxonomy" id="152421"/>
    <lineage>
        <taxon>Eukaryota</taxon>
        <taxon>Viridiplantae</taxon>
        <taxon>Streptophyta</taxon>
        <taxon>Embryophyta</taxon>
        <taxon>Tracheophyta</taxon>
        <taxon>Spermatophyta</taxon>
        <taxon>Magnoliopsida</taxon>
        <taxon>eudicotyledons</taxon>
        <taxon>Gunneridae</taxon>
        <taxon>Pentapetalae</taxon>
        <taxon>rosids</taxon>
        <taxon>malvids</taxon>
        <taxon>Malvales</taxon>
        <taxon>Dipterocarpaceae</taxon>
        <taxon>Rubroshorea</taxon>
    </lineage>
</organism>
<accession>A0AAV5LW77</accession>
<protein>
    <submittedName>
        <fullName evidence="2">Uncharacterized protein</fullName>
    </submittedName>
</protein>
<keyword evidence="1" id="KW-0732">Signal</keyword>
<feature type="chain" id="PRO_5043327383" evidence="1">
    <location>
        <begin position="25"/>
        <end position="247"/>
    </location>
</feature>